<comment type="caution">
    <text evidence="1">The sequence shown here is derived from an EMBL/GenBank/DDBJ whole genome shotgun (WGS) entry which is preliminary data.</text>
</comment>
<keyword evidence="2" id="KW-1185">Reference proteome</keyword>
<organism evidence="1 2">
    <name type="scientific">Mesorhizobium tamadayense</name>
    <dbReference type="NCBI Taxonomy" id="425306"/>
    <lineage>
        <taxon>Bacteria</taxon>
        <taxon>Pseudomonadati</taxon>
        <taxon>Pseudomonadota</taxon>
        <taxon>Alphaproteobacteria</taxon>
        <taxon>Hyphomicrobiales</taxon>
        <taxon>Phyllobacteriaceae</taxon>
        <taxon>Mesorhizobium</taxon>
    </lineage>
</organism>
<sequence length="65" mass="7312">MRGNFGRLLPQDGFRLAPARYTGPPASWRSFAPADPAAATKMLILQQKTPKWAWMRRQGSRSPVD</sequence>
<accession>A0A3P3FJH2</accession>
<dbReference type="EMBL" id="RQXT01000023">
    <property type="protein sequence ID" value="RRH98805.1"/>
    <property type="molecule type" value="Genomic_DNA"/>
</dbReference>
<name>A0A3P3FJH2_9HYPH</name>
<evidence type="ECO:0000313" key="1">
    <source>
        <dbReference type="EMBL" id="RRH98805.1"/>
    </source>
</evidence>
<protein>
    <submittedName>
        <fullName evidence="1">Uncharacterized protein</fullName>
    </submittedName>
</protein>
<evidence type="ECO:0000313" key="2">
    <source>
        <dbReference type="Proteomes" id="UP000273786"/>
    </source>
</evidence>
<gene>
    <name evidence="1" type="ORF">EH240_18840</name>
</gene>
<dbReference type="AlphaFoldDB" id="A0A3P3FJH2"/>
<reference evidence="1 2" key="1">
    <citation type="submission" date="2018-11" db="EMBL/GenBank/DDBJ databases">
        <title>the genome of Mesorhizobium tamadayense DSM 28320.</title>
        <authorList>
            <person name="Gao J."/>
        </authorList>
    </citation>
    <scope>NUCLEOTIDE SEQUENCE [LARGE SCALE GENOMIC DNA]</scope>
    <source>
        <strain evidence="1 2">DSM 28320</strain>
    </source>
</reference>
<dbReference type="Proteomes" id="UP000273786">
    <property type="component" value="Unassembled WGS sequence"/>
</dbReference>
<dbReference type="RefSeq" id="WP_125001111.1">
    <property type="nucleotide sequence ID" value="NZ_RQXT01000023.1"/>
</dbReference>
<proteinExistence type="predicted"/>